<evidence type="ECO:0008006" key="3">
    <source>
        <dbReference type="Google" id="ProtNLM"/>
    </source>
</evidence>
<evidence type="ECO:0000313" key="2">
    <source>
        <dbReference type="Proteomes" id="UP000789738"/>
    </source>
</evidence>
<proteinExistence type="predicted"/>
<gene>
    <name evidence="1" type="ORF">CNEO_44253</name>
</gene>
<dbReference type="InterPro" id="IPR024265">
    <property type="entry name" value="DUF3788"/>
</dbReference>
<accession>A0AA86K265</accession>
<name>A0AA86K265_9CLOT</name>
<organism evidence="1 2">
    <name type="scientific">Clostridium neonatale</name>
    <dbReference type="NCBI Taxonomy" id="137838"/>
    <lineage>
        <taxon>Bacteria</taxon>
        <taxon>Bacillati</taxon>
        <taxon>Bacillota</taxon>
        <taxon>Clostridia</taxon>
        <taxon>Eubacteriales</taxon>
        <taxon>Clostridiaceae</taxon>
        <taxon>Clostridium</taxon>
    </lineage>
</organism>
<dbReference type="AlphaFoldDB" id="A0AA86K265"/>
<dbReference type="Proteomes" id="UP000789738">
    <property type="component" value="Unassembled WGS sequence"/>
</dbReference>
<sequence length="137" mass="16396">MYERMLNKQHEPTLEEFIEYCGNCKNLFEKADVFLIKELKTEKLIRFPYGNSYGWGMKYFIKNKHVCDIFAEKDAFTVMLRLTDAEFGKIYNEVTSYTKEYIDNKYPCGSGGWIHYRVLNEHHLEDVKNMLQLKVKK</sequence>
<dbReference type="EMBL" id="CAKJVE010000004">
    <property type="protein sequence ID" value="CAG9709560.1"/>
    <property type="molecule type" value="Genomic_DNA"/>
</dbReference>
<comment type="caution">
    <text evidence="1">The sequence shown here is derived from an EMBL/GenBank/DDBJ whole genome shotgun (WGS) entry which is preliminary data.</text>
</comment>
<evidence type="ECO:0000313" key="1">
    <source>
        <dbReference type="EMBL" id="CAG9709560.1"/>
    </source>
</evidence>
<protein>
    <recommendedName>
        <fullName evidence="3">DUF3788 domain-containing protein</fullName>
    </recommendedName>
</protein>
<dbReference type="RefSeq" id="WP_210887613.1">
    <property type="nucleotide sequence ID" value="NZ_CAKJVE010000004.1"/>
</dbReference>
<dbReference type="Pfam" id="PF12663">
    <property type="entry name" value="DUF3788"/>
    <property type="match status" value="1"/>
</dbReference>
<reference evidence="1" key="1">
    <citation type="submission" date="2021-10" db="EMBL/GenBank/DDBJ databases">
        <authorList>
            <person name="Mesa V."/>
        </authorList>
    </citation>
    <scope>NUCLEOTIDE SEQUENCE</scope>
    <source>
        <strain evidence="1">CC3_PB</strain>
    </source>
</reference>